<organism evidence="1 2">
    <name type="scientific">Novosphingobium pituita</name>
    <dbReference type="NCBI Taxonomy" id="3056842"/>
    <lineage>
        <taxon>Bacteria</taxon>
        <taxon>Pseudomonadati</taxon>
        <taxon>Pseudomonadota</taxon>
        <taxon>Alphaproteobacteria</taxon>
        <taxon>Sphingomonadales</taxon>
        <taxon>Sphingomonadaceae</taxon>
        <taxon>Novosphingobium</taxon>
    </lineage>
</organism>
<dbReference type="InterPro" id="IPR013320">
    <property type="entry name" value="ConA-like_dom_sf"/>
</dbReference>
<evidence type="ECO:0000313" key="1">
    <source>
        <dbReference type="EMBL" id="GMM61956.1"/>
    </source>
</evidence>
<sequence length="260" mass="28871">MAAAGLLATGALWATAPKAGPDQTLLPPKTPYTKGAYFAYSQPWGAERSGLTNWWSPLATSMGIDTTHFPDNTTAHWRWPPFAPRNGPGVWSYQAVMHGNYDGGETETPIPPRRVHDVHTYTQDFAWTIDEAHGSANVLTEFYLRSSPTDSESKLLEVGWLLHTPEHSRKYFEAARKVGTYTDPQGRTWDVRIDAKYCMFAPQQQSDIPKGTIDMRAALAWLQQTGLITGNEWLWGVALGAEAISGTGQVSIQHWSVKRV</sequence>
<proteinExistence type="predicted"/>
<dbReference type="Gene3D" id="2.60.120.180">
    <property type="match status" value="1"/>
</dbReference>
<evidence type="ECO:0000313" key="2">
    <source>
        <dbReference type="Proteomes" id="UP001187221"/>
    </source>
</evidence>
<dbReference type="EMBL" id="BTFW01000001">
    <property type="protein sequence ID" value="GMM61956.1"/>
    <property type="molecule type" value="Genomic_DNA"/>
</dbReference>
<gene>
    <name evidence="1" type="ORF">NUTIK01_27330</name>
</gene>
<comment type="caution">
    <text evidence="1">The sequence shown here is derived from an EMBL/GenBank/DDBJ whole genome shotgun (WGS) entry which is preliminary data.</text>
</comment>
<dbReference type="SUPFAM" id="SSF49899">
    <property type="entry name" value="Concanavalin A-like lectins/glucanases"/>
    <property type="match status" value="1"/>
</dbReference>
<dbReference type="InterPro" id="IPR013319">
    <property type="entry name" value="GH11/12"/>
</dbReference>
<name>A0ABQ6P9L9_9SPHN</name>
<reference evidence="1 2" key="1">
    <citation type="submission" date="2023-06" db="EMBL/GenBank/DDBJ databases">
        <title>Draft genome sequence of Novosphingobium sp. strain IK01.</title>
        <authorList>
            <person name="Hatamoto M."/>
            <person name="Ikarashi T."/>
            <person name="Yamaguchi T."/>
        </authorList>
    </citation>
    <scope>NUCLEOTIDE SEQUENCE [LARGE SCALE GENOMIC DNA]</scope>
    <source>
        <strain evidence="1 2">IK01</strain>
    </source>
</reference>
<protein>
    <submittedName>
        <fullName evidence="1">Uncharacterized protein</fullName>
    </submittedName>
</protein>
<keyword evidence="2" id="KW-1185">Reference proteome</keyword>
<accession>A0ABQ6P9L9</accession>
<dbReference type="Proteomes" id="UP001187221">
    <property type="component" value="Unassembled WGS sequence"/>
</dbReference>